<dbReference type="GO" id="GO:0003677">
    <property type="term" value="F:DNA binding"/>
    <property type="evidence" value="ECO:0007669"/>
    <property type="project" value="UniProtKB-KW"/>
</dbReference>
<dbReference type="CDD" id="cd17535">
    <property type="entry name" value="REC_NarL-like"/>
    <property type="match status" value="1"/>
</dbReference>
<dbReference type="PANTHER" id="PTHR43214">
    <property type="entry name" value="TWO-COMPONENT RESPONSE REGULATOR"/>
    <property type="match status" value="1"/>
</dbReference>
<dbReference type="InterPro" id="IPR011006">
    <property type="entry name" value="CheY-like_superfamily"/>
</dbReference>
<dbReference type="GO" id="GO:0006355">
    <property type="term" value="P:regulation of DNA-templated transcription"/>
    <property type="evidence" value="ECO:0007669"/>
    <property type="project" value="InterPro"/>
</dbReference>
<dbReference type="Gene3D" id="3.40.50.2300">
    <property type="match status" value="1"/>
</dbReference>
<dbReference type="PANTHER" id="PTHR43214:SF43">
    <property type="entry name" value="TWO-COMPONENT RESPONSE REGULATOR"/>
    <property type="match status" value="1"/>
</dbReference>
<dbReference type="SUPFAM" id="SSF52172">
    <property type="entry name" value="CheY-like"/>
    <property type="match status" value="1"/>
</dbReference>
<name>A0A090IHN5_9GAMM</name>
<dbReference type="InterPro" id="IPR000792">
    <property type="entry name" value="Tscrpt_reg_LuxR_C"/>
</dbReference>
<reference evidence="3 4" key="1">
    <citation type="submission" date="2016-11" db="EMBL/GenBank/DDBJ databases">
        <authorList>
            <person name="Jaros S."/>
            <person name="Januszkiewicz K."/>
            <person name="Wedrychowicz H."/>
        </authorList>
    </citation>
    <scope>NUCLEOTIDE SEQUENCE [LARGE SCALE GENOMIC DNA]</scope>
    <source>
        <strain evidence="3">NVI 5450</strain>
    </source>
</reference>
<dbReference type="GO" id="GO:0000160">
    <property type="term" value="P:phosphorelay signal transduction system"/>
    <property type="evidence" value="ECO:0007669"/>
    <property type="project" value="InterPro"/>
</dbReference>
<dbReference type="EMBL" id="FPLD01000061">
    <property type="protein sequence ID" value="SGZ00052.1"/>
    <property type="molecule type" value="Genomic_DNA"/>
</dbReference>
<dbReference type="STRING" id="80854.MVIS_3922"/>
<dbReference type="InterPro" id="IPR001789">
    <property type="entry name" value="Sig_transdc_resp-reg_receiver"/>
</dbReference>
<dbReference type="Gene3D" id="1.10.10.10">
    <property type="entry name" value="Winged helix-like DNA-binding domain superfamily/Winged helix DNA-binding domain"/>
    <property type="match status" value="1"/>
</dbReference>
<dbReference type="PROSITE" id="PS50110">
    <property type="entry name" value="RESPONSE_REGULATORY"/>
    <property type="match status" value="1"/>
</dbReference>
<dbReference type="SMART" id="SM00448">
    <property type="entry name" value="REC"/>
    <property type="match status" value="1"/>
</dbReference>
<dbReference type="PROSITE" id="PS50043">
    <property type="entry name" value="HTH_LUXR_2"/>
    <property type="match status" value="1"/>
</dbReference>
<evidence type="ECO:0000313" key="4">
    <source>
        <dbReference type="Proteomes" id="UP000183794"/>
    </source>
</evidence>
<dbReference type="Proteomes" id="UP000183794">
    <property type="component" value="Unassembled WGS sequence"/>
</dbReference>
<dbReference type="PATRIC" id="fig|80854.5.peg.4151"/>
<evidence type="ECO:0000313" key="3">
    <source>
        <dbReference type="EMBL" id="SGZ00052.1"/>
    </source>
</evidence>
<dbReference type="RefSeq" id="WP_045111882.1">
    <property type="nucleotide sequence ID" value="NZ_CAWRBC010000136.1"/>
</dbReference>
<dbReference type="InterPro" id="IPR039420">
    <property type="entry name" value="WalR-like"/>
</dbReference>
<dbReference type="Pfam" id="PF00196">
    <property type="entry name" value="GerE"/>
    <property type="match status" value="1"/>
</dbReference>
<protein>
    <submittedName>
        <fullName evidence="3">Transcriptional regulator, LuxR family</fullName>
    </submittedName>
</protein>
<evidence type="ECO:0000256" key="1">
    <source>
        <dbReference type="ARBA" id="ARBA00022553"/>
    </source>
</evidence>
<dbReference type="Pfam" id="PF00072">
    <property type="entry name" value="Response_reg"/>
    <property type="match status" value="1"/>
</dbReference>
<proteinExistence type="predicted"/>
<dbReference type="InterPro" id="IPR036388">
    <property type="entry name" value="WH-like_DNA-bd_sf"/>
</dbReference>
<dbReference type="AlphaFoldDB" id="A0A090IHN5"/>
<dbReference type="PRINTS" id="PR00038">
    <property type="entry name" value="HTHLUXR"/>
</dbReference>
<organism evidence="3 4">
    <name type="scientific">Moritella viscosa</name>
    <dbReference type="NCBI Taxonomy" id="80854"/>
    <lineage>
        <taxon>Bacteria</taxon>
        <taxon>Pseudomonadati</taxon>
        <taxon>Pseudomonadota</taxon>
        <taxon>Gammaproteobacteria</taxon>
        <taxon>Alteromonadales</taxon>
        <taxon>Moritellaceae</taxon>
        <taxon>Moritella</taxon>
    </lineage>
</organism>
<dbReference type="KEGG" id="mvs:MVIS_3922"/>
<dbReference type="InterPro" id="IPR016032">
    <property type="entry name" value="Sig_transdc_resp-reg_C-effctor"/>
</dbReference>
<evidence type="ECO:0000256" key="2">
    <source>
        <dbReference type="ARBA" id="ARBA00023125"/>
    </source>
</evidence>
<dbReference type="InterPro" id="IPR058245">
    <property type="entry name" value="NreC/VraR/RcsB-like_REC"/>
</dbReference>
<sequence>MSNIVLADDHLIVAQGIASILQPEHQILAIAKDGLELIKLVKQHQPNLVITDISMPDMTGIAAIAALKRINKTVKIICLTMHDEQEYAESAMAAGAKGYVLKHEASESLIEAVNQVLAGNEYISPSISVNTDKPKLSSRQISVLRLLAQGKSARQVADELFISPRTVEFHKYSIMKLINTKTSAELIQYALNHGLMD</sequence>
<gene>
    <name evidence="3" type="ORF">NVI5450_2259</name>
</gene>
<dbReference type="OrthoDB" id="9796655at2"/>
<accession>A0A090IHN5</accession>
<keyword evidence="1" id="KW-0597">Phosphoprotein</keyword>
<dbReference type="SUPFAM" id="SSF46894">
    <property type="entry name" value="C-terminal effector domain of the bipartite response regulators"/>
    <property type="match status" value="1"/>
</dbReference>
<keyword evidence="2" id="KW-0238">DNA-binding</keyword>
<dbReference type="CDD" id="cd06170">
    <property type="entry name" value="LuxR_C_like"/>
    <property type="match status" value="1"/>
</dbReference>
<dbReference type="HOGENOM" id="CLU_000445_90_8_6"/>
<dbReference type="SMART" id="SM00421">
    <property type="entry name" value="HTH_LUXR"/>
    <property type="match status" value="1"/>
</dbReference>